<gene>
    <name evidence="8" type="ORF">SAMN04488546_1372</name>
</gene>
<keyword evidence="5" id="KW-0472">Membrane</keyword>
<accession>A0A1I0BMP8</accession>
<feature type="transmembrane region" description="Helical" evidence="5">
    <location>
        <begin position="361"/>
        <end position="381"/>
    </location>
</feature>
<evidence type="ECO:0000313" key="8">
    <source>
        <dbReference type="EMBL" id="SET08275.1"/>
    </source>
</evidence>
<feature type="transmembrane region" description="Helical" evidence="5">
    <location>
        <begin position="248"/>
        <end position="267"/>
    </location>
</feature>
<sequence>MAGSPVIEIREPGQEPRRVVLTRALDVGRQSGGLDLSDQSVSRRHLRLVPSPVALSLVDLESRNGTFVNGTRVDGRVVLEQGDVVRLGATEILVIGRPERAPAPAAMATVLAGAGDAVPPPPPPPAVPTAPSRLSVAWDRALGRTPRTGEAVFPVYTEMRRRVPPGAWRAVRVVSVLAYVALVVALFVRPAGGLFAFFDVVVPLLPILFFVAPGLWRNICPLAAVNQAPRVLGFTRGSTIPSWWQRRAFIVAMVLFFGIAGARLAVFNGSGPATGVLLSVIIAAAFLGGLLFKGKSGWCSQICPLLPLQRVYGQTPVVRVPNSHCQPCVACTKNCYDFQPISAYQADLHEDDPVWTAPRKLFVAALPGFVLGFFTLAGTGGQPLTSTYGQLALYFLGSVGLFYAAEALLPLRTAVTIALWASAAITIFYWFAGVVLAGSFATITGIQAPWLRWLVLALVLVLCVFWIARTAVKARQYDEEVAAGQRRQLPVVPVSRPSPEAVQQEGDADGGEVRFAEAAGPVSAEAGTSLLEVAERTGLPLEAGCRMGVCGADPVAVLDGASCLSAPEEEELNTLRRLGFAPNTRMACSARIGSGVVTVSLTPEPGTADDGALPREFDRSIVSVVVLGNGIAGVTAADFVRRGHPECEIHVVGQEPHVLYNRMGISRLVYGRSAMQGLFLLPEQWYDEHQITAWLNTVATRIDLESRRVFLGTGDVLPYDRLILATGSSSVEPPVTGFGRPGSFVLRSATDAAHIRAYAQQHASRDAVVSGGGLLGLEAAHSLLELGLRVTVLERGARLLSRQIDARCSELVDEYLRTIGLQVLYGAEAVALAGEERVTGVALKDRRALRCDLFLAAVGIRPNVDLAKRAGIPVDKGVVVDDRMWTGVPGVYAAGDVAEHGGRVLGLWPVAAKQGEVAAVNALGGDEVLRAEVPATILKGVGLDLFSIGRVQPEPVDEVVVVEDASRPSYRRLVISQHRVVGGIVLGHHPEDVVAVTSAVKKQVELDDAVLAALRSGHWQVLKDVGRRSPVSQPARA</sequence>
<dbReference type="InterPro" id="IPR036188">
    <property type="entry name" value="FAD/NAD-bd_sf"/>
</dbReference>
<keyword evidence="3" id="KW-0285">Flavoprotein</keyword>
<keyword evidence="2" id="KW-0597">Phosphoprotein</keyword>
<dbReference type="InterPro" id="IPR008984">
    <property type="entry name" value="SMAD_FHA_dom_sf"/>
</dbReference>
<dbReference type="Pfam" id="PF00498">
    <property type="entry name" value="FHA"/>
    <property type="match status" value="1"/>
</dbReference>
<dbReference type="Gene3D" id="2.60.200.20">
    <property type="match status" value="1"/>
</dbReference>
<proteinExistence type="predicted"/>
<dbReference type="EMBL" id="FOIE01000002">
    <property type="protein sequence ID" value="SET08275.1"/>
    <property type="molecule type" value="Genomic_DNA"/>
</dbReference>
<feature type="transmembrane region" description="Helical" evidence="5">
    <location>
        <begin position="194"/>
        <end position="216"/>
    </location>
</feature>
<evidence type="ECO:0000256" key="3">
    <source>
        <dbReference type="ARBA" id="ARBA00022630"/>
    </source>
</evidence>
<dbReference type="Gene3D" id="3.50.50.60">
    <property type="entry name" value="FAD/NAD(P)-binding domain"/>
    <property type="match status" value="2"/>
</dbReference>
<dbReference type="Proteomes" id="UP000198507">
    <property type="component" value="Unassembled WGS sequence"/>
</dbReference>
<evidence type="ECO:0000256" key="5">
    <source>
        <dbReference type="SAM" id="Phobius"/>
    </source>
</evidence>
<dbReference type="PRINTS" id="PR00469">
    <property type="entry name" value="PNDRDTASEII"/>
</dbReference>
<dbReference type="RefSeq" id="WP_091441002.1">
    <property type="nucleotide sequence ID" value="NZ_FOIE01000002.1"/>
</dbReference>
<dbReference type="CDD" id="cd00060">
    <property type="entry name" value="FHA"/>
    <property type="match status" value="1"/>
</dbReference>
<evidence type="ECO:0000256" key="4">
    <source>
        <dbReference type="ARBA" id="ARBA00022827"/>
    </source>
</evidence>
<dbReference type="PANTHER" id="PTHR43429:SF3">
    <property type="entry name" value="NITRITE REDUCTASE [NAD(P)H]"/>
    <property type="match status" value="1"/>
</dbReference>
<feature type="domain" description="FHA" evidence="6">
    <location>
        <begin position="25"/>
        <end position="73"/>
    </location>
</feature>
<dbReference type="GO" id="GO:0016491">
    <property type="term" value="F:oxidoreductase activity"/>
    <property type="evidence" value="ECO:0007669"/>
    <property type="project" value="InterPro"/>
</dbReference>
<evidence type="ECO:0000313" key="9">
    <source>
        <dbReference type="Proteomes" id="UP000198507"/>
    </source>
</evidence>
<feature type="transmembrane region" description="Helical" evidence="5">
    <location>
        <begin position="417"/>
        <end position="444"/>
    </location>
</feature>
<dbReference type="Pfam" id="PF07992">
    <property type="entry name" value="Pyr_redox_2"/>
    <property type="match status" value="1"/>
</dbReference>
<dbReference type="InterPro" id="IPR036010">
    <property type="entry name" value="2Fe-2S_ferredoxin-like_sf"/>
</dbReference>
<feature type="transmembrane region" description="Helical" evidence="5">
    <location>
        <begin position="170"/>
        <end position="188"/>
    </location>
</feature>
<evidence type="ECO:0000256" key="1">
    <source>
        <dbReference type="ARBA" id="ARBA00001974"/>
    </source>
</evidence>
<dbReference type="SMART" id="SM00240">
    <property type="entry name" value="FHA"/>
    <property type="match status" value="1"/>
</dbReference>
<dbReference type="SUPFAM" id="SSF49879">
    <property type="entry name" value="SMAD/FHA domain"/>
    <property type="match status" value="1"/>
</dbReference>
<dbReference type="AlphaFoldDB" id="A0A1I0BMP8"/>
<keyword evidence="9" id="KW-1185">Reference proteome</keyword>
<feature type="transmembrane region" description="Helical" evidence="5">
    <location>
        <begin position="387"/>
        <end position="405"/>
    </location>
</feature>
<organism evidence="8 9">
    <name type="scientific">Geodermatophilus poikilotrophus</name>
    <dbReference type="NCBI Taxonomy" id="1333667"/>
    <lineage>
        <taxon>Bacteria</taxon>
        <taxon>Bacillati</taxon>
        <taxon>Actinomycetota</taxon>
        <taxon>Actinomycetes</taxon>
        <taxon>Geodermatophilales</taxon>
        <taxon>Geodermatophilaceae</taxon>
        <taxon>Geodermatophilus</taxon>
    </lineage>
</organism>
<comment type="cofactor">
    <cofactor evidence="1">
        <name>FAD</name>
        <dbReference type="ChEBI" id="CHEBI:57692"/>
    </cofactor>
</comment>
<evidence type="ECO:0000259" key="6">
    <source>
        <dbReference type="PROSITE" id="PS50006"/>
    </source>
</evidence>
<dbReference type="GO" id="GO:0051536">
    <property type="term" value="F:iron-sulfur cluster binding"/>
    <property type="evidence" value="ECO:0007669"/>
    <property type="project" value="InterPro"/>
</dbReference>
<dbReference type="PRINTS" id="PR00368">
    <property type="entry name" value="FADPNR"/>
</dbReference>
<feature type="domain" description="2Fe-2S ferredoxin-type" evidence="7">
    <location>
        <begin position="511"/>
        <end position="605"/>
    </location>
</feature>
<dbReference type="InterPro" id="IPR012675">
    <property type="entry name" value="Beta-grasp_dom_sf"/>
</dbReference>
<name>A0A1I0BMP8_9ACTN</name>
<protein>
    <submittedName>
        <fullName evidence="8">2Fe-2S iron-sulfur cluster binding domain-containing protein</fullName>
    </submittedName>
</protein>
<dbReference type="InterPro" id="IPR016156">
    <property type="entry name" value="FAD/NAD-linked_Rdtase_dimer_sf"/>
</dbReference>
<evidence type="ECO:0000259" key="7">
    <source>
        <dbReference type="PROSITE" id="PS51085"/>
    </source>
</evidence>
<dbReference type="PROSITE" id="PS51085">
    <property type="entry name" value="2FE2S_FER_2"/>
    <property type="match status" value="1"/>
</dbReference>
<feature type="transmembrane region" description="Helical" evidence="5">
    <location>
        <begin position="273"/>
        <end position="292"/>
    </location>
</feature>
<dbReference type="Pfam" id="PF18267">
    <property type="entry name" value="Rubredoxin_C"/>
    <property type="match status" value="1"/>
</dbReference>
<dbReference type="Pfam" id="PF00111">
    <property type="entry name" value="Fer2"/>
    <property type="match status" value="1"/>
</dbReference>
<dbReference type="InterPro" id="IPR050260">
    <property type="entry name" value="FAD-bd_OxRdtase"/>
</dbReference>
<evidence type="ECO:0000256" key="2">
    <source>
        <dbReference type="ARBA" id="ARBA00022553"/>
    </source>
</evidence>
<dbReference type="CDD" id="cd00207">
    <property type="entry name" value="fer2"/>
    <property type="match status" value="1"/>
</dbReference>
<feature type="transmembrane region" description="Helical" evidence="5">
    <location>
        <begin position="450"/>
        <end position="468"/>
    </location>
</feature>
<dbReference type="SUPFAM" id="SSF54292">
    <property type="entry name" value="2Fe-2S ferredoxin-like"/>
    <property type="match status" value="1"/>
</dbReference>
<dbReference type="SUPFAM" id="SSF51905">
    <property type="entry name" value="FAD/NAD(P)-binding domain"/>
    <property type="match status" value="2"/>
</dbReference>
<dbReference type="OrthoDB" id="5242544at2"/>
<dbReference type="PANTHER" id="PTHR43429">
    <property type="entry name" value="PYRIDINE NUCLEOTIDE-DISULFIDE OXIDOREDUCTASE DOMAIN-CONTAINING"/>
    <property type="match status" value="1"/>
</dbReference>
<keyword evidence="5" id="KW-1133">Transmembrane helix</keyword>
<reference evidence="9" key="1">
    <citation type="submission" date="2016-10" db="EMBL/GenBank/DDBJ databases">
        <authorList>
            <person name="Varghese N."/>
            <person name="Submissions S."/>
        </authorList>
    </citation>
    <scope>NUCLEOTIDE SEQUENCE [LARGE SCALE GENOMIC DNA]</scope>
    <source>
        <strain evidence="9">DSM 44209</strain>
    </source>
</reference>
<dbReference type="Gene3D" id="3.10.20.30">
    <property type="match status" value="1"/>
</dbReference>
<keyword evidence="4" id="KW-0274">FAD</keyword>
<dbReference type="InterPro" id="IPR001041">
    <property type="entry name" value="2Fe-2S_ferredoxin-type"/>
</dbReference>
<keyword evidence="5" id="KW-0812">Transmembrane</keyword>
<dbReference type="InterPro" id="IPR023753">
    <property type="entry name" value="FAD/NAD-binding_dom"/>
</dbReference>
<dbReference type="InterPro" id="IPR041575">
    <property type="entry name" value="Rubredoxin_C"/>
</dbReference>
<dbReference type="Gene3D" id="3.30.390.30">
    <property type="match status" value="1"/>
</dbReference>
<dbReference type="InterPro" id="IPR000253">
    <property type="entry name" value="FHA_dom"/>
</dbReference>
<dbReference type="PROSITE" id="PS50006">
    <property type="entry name" value="FHA_DOMAIN"/>
    <property type="match status" value="1"/>
</dbReference>